<dbReference type="Proteomes" id="UP001596222">
    <property type="component" value="Unassembled WGS sequence"/>
</dbReference>
<proteinExistence type="predicted"/>
<reference evidence="3" key="1">
    <citation type="journal article" date="2019" name="Int. J. Syst. Evol. Microbiol.">
        <title>The Global Catalogue of Microorganisms (GCM) 10K type strain sequencing project: providing services to taxonomists for standard genome sequencing and annotation.</title>
        <authorList>
            <consortium name="The Broad Institute Genomics Platform"/>
            <consortium name="The Broad Institute Genome Sequencing Center for Infectious Disease"/>
            <person name="Wu L."/>
            <person name="Ma J."/>
        </authorList>
    </citation>
    <scope>NUCLEOTIDE SEQUENCE [LARGE SCALE GENOMIC DNA]</scope>
    <source>
        <strain evidence="3">CGMCC 4.1641</strain>
    </source>
</reference>
<accession>A0ABW0A1J7</accession>
<keyword evidence="1" id="KW-1133">Transmembrane helix</keyword>
<keyword evidence="3" id="KW-1185">Reference proteome</keyword>
<feature type="transmembrane region" description="Helical" evidence="1">
    <location>
        <begin position="12"/>
        <end position="30"/>
    </location>
</feature>
<gene>
    <name evidence="2" type="ORF">ACFPP6_22785</name>
</gene>
<keyword evidence="1" id="KW-0812">Transmembrane</keyword>
<dbReference type="EMBL" id="JBHSKJ010000013">
    <property type="protein sequence ID" value="MFC5147502.1"/>
    <property type="molecule type" value="Genomic_DNA"/>
</dbReference>
<evidence type="ECO:0000256" key="1">
    <source>
        <dbReference type="SAM" id="Phobius"/>
    </source>
</evidence>
<evidence type="ECO:0000313" key="3">
    <source>
        <dbReference type="Proteomes" id="UP001596222"/>
    </source>
</evidence>
<name>A0ABW0A1J7_9ACTN</name>
<sequence>MTVLNVLNPGDPSPVLGLSGWTVLGLFLIVKQLDLNRSCWDLNNYGTVTAPRIPDIAGGSG</sequence>
<evidence type="ECO:0000313" key="2">
    <source>
        <dbReference type="EMBL" id="MFC5147502.1"/>
    </source>
</evidence>
<comment type="caution">
    <text evidence="2">The sequence shown here is derived from an EMBL/GenBank/DDBJ whole genome shotgun (WGS) entry which is preliminary data.</text>
</comment>
<organism evidence="2 3">
    <name type="scientific">Streptomyces aureoversilis</name>
    <dbReference type="NCBI Taxonomy" id="67277"/>
    <lineage>
        <taxon>Bacteria</taxon>
        <taxon>Bacillati</taxon>
        <taxon>Actinomycetota</taxon>
        <taxon>Actinomycetes</taxon>
        <taxon>Kitasatosporales</taxon>
        <taxon>Streptomycetaceae</taxon>
        <taxon>Streptomyces</taxon>
    </lineage>
</organism>
<keyword evidence="1" id="KW-0472">Membrane</keyword>
<protein>
    <submittedName>
        <fullName evidence="2">Uncharacterized protein</fullName>
    </submittedName>
</protein>